<comment type="caution">
    <text evidence="2">The sequence shown here is derived from an EMBL/GenBank/DDBJ whole genome shotgun (WGS) entry which is preliminary data.</text>
</comment>
<feature type="non-terminal residue" evidence="2">
    <location>
        <position position="107"/>
    </location>
</feature>
<dbReference type="EMBL" id="CYRY02043277">
    <property type="protein sequence ID" value="VCX37545.1"/>
    <property type="molecule type" value="Genomic_DNA"/>
</dbReference>
<dbReference type="Proteomes" id="UP000269945">
    <property type="component" value="Unassembled WGS sequence"/>
</dbReference>
<organism evidence="2 3">
    <name type="scientific">Gulo gulo</name>
    <name type="common">Wolverine</name>
    <name type="synonym">Gluton</name>
    <dbReference type="NCBI Taxonomy" id="48420"/>
    <lineage>
        <taxon>Eukaryota</taxon>
        <taxon>Metazoa</taxon>
        <taxon>Chordata</taxon>
        <taxon>Craniata</taxon>
        <taxon>Vertebrata</taxon>
        <taxon>Euteleostomi</taxon>
        <taxon>Mammalia</taxon>
        <taxon>Eutheria</taxon>
        <taxon>Laurasiatheria</taxon>
        <taxon>Carnivora</taxon>
        <taxon>Caniformia</taxon>
        <taxon>Musteloidea</taxon>
        <taxon>Mustelidae</taxon>
        <taxon>Guloninae</taxon>
        <taxon>Gulo</taxon>
    </lineage>
</organism>
<feature type="non-terminal residue" evidence="2">
    <location>
        <position position="1"/>
    </location>
</feature>
<evidence type="ECO:0000256" key="1">
    <source>
        <dbReference type="SAM" id="MobiDB-lite"/>
    </source>
</evidence>
<name>A0A9X9M5V9_GULGU</name>
<feature type="region of interest" description="Disordered" evidence="1">
    <location>
        <begin position="30"/>
        <end position="86"/>
    </location>
</feature>
<accession>A0A9X9M5V9</accession>
<evidence type="ECO:0000313" key="3">
    <source>
        <dbReference type="Proteomes" id="UP000269945"/>
    </source>
</evidence>
<keyword evidence="3" id="KW-1185">Reference proteome</keyword>
<protein>
    <submittedName>
        <fullName evidence="2">Uncharacterized protein</fullName>
    </submittedName>
</protein>
<gene>
    <name evidence="2" type="ORF">BN2614_LOCUS1</name>
</gene>
<evidence type="ECO:0000313" key="2">
    <source>
        <dbReference type="EMBL" id="VCX37545.1"/>
    </source>
</evidence>
<dbReference type="AlphaFoldDB" id="A0A9X9M5V9"/>
<proteinExistence type="predicted"/>
<reference evidence="2 3" key="1">
    <citation type="submission" date="2018-10" db="EMBL/GenBank/DDBJ databases">
        <authorList>
            <person name="Ekblom R."/>
            <person name="Jareborg N."/>
        </authorList>
    </citation>
    <scope>NUCLEOTIDE SEQUENCE [LARGE SCALE GENOMIC DNA]</scope>
    <source>
        <tissue evidence="2">Muscle</tissue>
    </source>
</reference>
<sequence>RREPLLIVQQLPRCSKAPFFLIADPAPAQVEGEAEKHETHAESHCAGQVHRHQHQQPPPERSQQRHGLTRRAWAGSGGPCPMGFQAKPRWRNLHLAPLWQSPLRKSR</sequence>
<feature type="compositionally biased region" description="Basic and acidic residues" evidence="1">
    <location>
        <begin position="33"/>
        <end position="43"/>
    </location>
</feature>